<dbReference type="PANTHER" id="PTHR33164">
    <property type="entry name" value="TRANSCRIPTIONAL REGULATOR, MARR FAMILY"/>
    <property type="match status" value="1"/>
</dbReference>
<name>A0A941EXP7_9ACTN</name>
<evidence type="ECO:0000313" key="3">
    <source>
        <dbReference type="Proteomes" id="UP000675781"/>
    </source>
</evidence>
<dbReference type="SMART" id="SM00347">
    <property type="entry name" value="HTH_MARR"/>
    <property type="match status" value="1"/>
</dbReference>
<sequence>MSEKITQDDAVEMLTSVGGIIRSIKHLYAEHEGIDHGAAVVLSMLYRLGPLRPSDISQACGLDLSTVSRYARTQEEAGRVAKVADPGDRRAHRLALTEAGIEHVYGLWHVRIENFRDLIAHWSPQDAHTLVHLVRRLAADLGQEQPIEMPELEQVRAAHQAALAETLPKGA</sequence>
<dbReference type="SUPFAM" id="SSF46785">
    <property type="entry name" value="Winged helix' DNA-binding domain"/>
    <property type="match status" value="1"/>
</dbReference>
<protein>
    <submittedName>
        <fullName evidence="2">MarR family transcriptional regulator</fullName>
    </submittedName>
</protein>
<reference evidence="2" key="1">
    <citation type="submission" date="2021-04" db="EMBL/GenBank/DDBJ databases">
        <title>Genome based classification of Actinospica acidithermotolerans sp. nov., an actinobacterium isolated from an Indonesian hot spring.</title>
        <authorList>
            <person name="Kusuma A.B."/>
            <person name="Putra K.E."/>
            <person name="Nafisah S."/>
            <person name="Loh J."/>
            <person name="Nouioui I."/>
            <person name="Goodfellow M."/>
        </authorList>
    </citation>
    <scope>NUCLEOTIDE SEQUENCE</scope>
    <source>
        <strain evidence="2">CSCA 57</strain>
    </source>
</reference>
<dbReference type="AlphaFoldDB" id="A0A941EXP7"/>
<dbReference type="PROSITE" id="PS50995">
    <property type="entry name" value="HTH_MARR_2"/>
    <property type="match status" value="1"/>
</dbReference>
<dbReference type="Gene3D" id="1.10.10.10">
    <property type="entry name" value="Winged helix-like DNA-binding domain superfamily/Winged helix DNA-binding domain"/>
    <property type="match status" value="1"/>
</dbReference>
<dbReference type="GO" id="GO:0003700">
    <property type="term" value="F:DNA-binding transcription factor activity"/>
    <property type="evidence" value="ECO:0007669"/>
    <property type="project" value="InterPro"/>
</dbReference>
<dbReference type="EMBL" id="JAGSOG010000113">
    <property type="protein sequence ID" value="MBR7835864.1"/>
    <property type="molecule type" value="Genomic_DNA"/>
</dbReference>
<evidence type="ECO:0000313" key="2">
    <source>
        <dbReference type="EMBL" id="MBR7835864.1"/>
    </source>
</evidence>
<comment type="caution">
    <text evidence="2">The sequence shown here is derived from an EMBL/GenBank/DDBJ whole genome shotgun (WGS) entry which is preliminary data.</text>
</comment>
<accession>A0A941EXP7</accession>
<dbReference type="InterPro" id="IPR039422">
    <property type="entry name" value="MarR/SlyA-like"/>
</dbReference>
<gene>
    <name evidence="2" type="ORF">KDL01_21500</name>
</gene>
<dbReference type="PANTHER" id="PTHR33164:SF57">
    <property type="entry name" value="MARR-FAMILY TRANSCRIPTIONAL REGULATOR"/>
    <property type="match status" value="1"/>
</dbReference>
<dbReference type="InterPro" id="IPR036388">
    <property type="entry name" value="WH-like_DNA-bd_sf"/>
</dbReference>
<dbReference type="GO" id="GO:0006950">
    <property type="term" value="P:response to stress"/>
    <property type="evidence" value="ECO:0007669"/>
    <property type="project" value="TreeGrafter"/>
</dbReference>
<dbReference type="PRINTS" id="PR00598">
    <property type="entry name" value="HTHMARR"/>
</dbReference>
<feature type="domain" description="HTH marR-type" evidence="1">
    <location>
        <begin position="1"/>
        <end position="139"/>
    </location>
</feature>
<keyword evidence="3" id="KW-1185">Reference proteome</keyword>
<dbReference type="InterPro" id="IPR000835">
    <property type="entry name" value="HTH_MarR-typ"/>
</dbReference>
<dbReference type="RefSeq" id="WP_212530354.1">
    <property type="nucleotide sequence ID" value="NZ_JAGSOG010000113.1"/>
</dbReference>
<organism evidence="2 3">
    <name type="scientific">Actinospica durhamensis</name>
    <dbReference type="NCBI Taxonomy" id="1508375"/>
    <lineage>
        <taxon>Bacteria</taxon>
        <taxon>Bacillati</taxon>
        <taxon>Actinomycetota</taxon>
        <taxon>Actinomycetes</taxon>
        <taxon>Catenulisporales</taxon>
        <taxon>Actinospicaceae</taxon>
        <taxon>Actinospica</taxon>
    </lineage>
</organism>
<evidence type="ECO:0000259" key="1">
    <source>
        <dbReference type="PROSITE" id="PS50995"/>
    </source>
</evidence>
<proteinExistence type="predicted"/>
<dbReference type="Proteomes" id="UP000675781">
    <property type="component" value="Unassembled WGS sequence"/>
</dbReference>
<dbReference type="InterPro" id="IPR036390">
    <property type="entry name" value="WH_DNA-bd_sf"/>
</dbReference>
<dbReference type="Pfam" id="PF01047">
    <property type="entry name" value="MarR"/>
    <property type="match status" value="1"/>
</dbReference>